<organism evidence="4 5">
    <name type="scientific">Streptomyces hygroscopicus</name>
    <dbReference type="NCBI Taxonomy" id="1912"/>
    <lineage>
        <taxon>Bacteria</taxon>
        <taxon>Bacillati</taxon>
        <taxon>Actinomycetota</taxon>
        <taxon>Actinomycetes</taxon>
        <taxon>Kitasatosporales</taxon>
        <taxon>Streptomycetaceae</taxon>
        <taxon>Streptomyces</taxon>
        <taxon>Streptomyces violaceusniger group</taxon>
    </lineage>
</organism>
<proteinExistence type="predicted"/>
<dbReference type="SUPFAM" id="SSF52540">
    <property type="entry name" value="P-loop containing nucleoside triphosphate hydrolases"/>
    <property type="match status" value="1"/>
</dbReference>
<evidence type="ECO:0000256" key="2">
    <source>
        <dbReference type="SAM" id="MobiDB-lite"/>
    </source>
</evidence>
<evidence type="ECO:0000313" key="5">
    <source>
        <dbReference type="Proteomes" id="UP001054854"/>
    </source>
</evidence>
<dbReference type="Proteomes" id="UP001054854">
    <property type="component" value="Unassembled WGS sequence"/>
</dbReference>
<dbReference type="Gene3D" id="3.40.50.300">
    <property type="entry name" value="P-loop containing nucleotide triphosphate hydrolases"/>
    <property type="match status" value="1"/>
</dbReference>
<dbReference type="RefSeq" id="WP_236256749.1">
    <property type="nucleotide sequence ID" value="NZ_BNEK01000003.1"/>
</dbReference>
<feature type="region of interest" description="Disordered" evidence="2">
    <location>
        <begin position="1"/>
        <end position="30"/>
    </location>
</feature>
<evidence type="ECO:0000256" key="1">
    <source>
        <dbReference type="PROSITE-ProRule" id="PRU00289"/>
    </source>
</evidence>
<feature type="compositionally biased region" description="Low complexity" evidence="2">
    <location>
        <begin position="1"/>
        <end position="12"/>
    </location>
</feature>
<keyword evidence="1" id="KW-0547">Nucleotide-binding</keyword>
<feature type="region of interest" description="Disordered" evidence="2">
    <location>
        <begin position="555"/>
        <end position="574"/>
    </location>
</feature>
<gene>
    <name evidence="4" type="ORF">TPA0910_22500</name>
</gene>
<feature type="binding site" evidence="1">
    <location>
        <begin position="290"/>
        <end position="297"/>
    </location>
    <ligand>
        <name>ATP</name>
        <dbReference type="ChEBI" id="CHEBI:30616"/>
    </ligand>
</feature>
<keyword evidence="5" id="KW-1185">Reference proteome</keyword>
<feature type="domain" description="FtsK" evidence="3">
    <location>
        <begin position="274"/>
        <end position="473"/>
    </location>
</feature>
<evidence type="ECO:0000259" key="3">
    <source>
        <dbReference type="PROSITE" id="PS50901"/>
    </source>
</evidence>
<dbReference type="InterPro" id="IPR002543">
    <property type="entry name" value="FtsK_dom"/>
</dbReference>
<evidence type="ECO:0000313" key="4">
    <source>
        <dbReference type="EMBL" id="GHJ27817.1"/>
    </source>
</evidence>
<name>A0ABQ3TWW0_STRHY</name>
<feature type="region of interest" description="Disordered" evidence="2">
    <location>
        <begin position="611"/>
        <end position="656"/>
    </location>
</feature>
<dbReference type="InterPro" id="IPR027417">
    <property type="entry name" value="P-loop_NTPase"/>
</dbReference>
<comment type="caution">
    <text evidence="4">The sequence shown here is derived from an EMBL/GenBank/DDBJ whole genome shotgun (WGS) entry which is preliminary data.</text>
</comment>
<dbReference type="PROSITE" id="PS50901">
    <property type="entry name" value="FTSK"/>
    <property type="match status" value="1"/>
</dbReference>
<keyword evidence="1" id="KW-0067">ATP-binding</keyword>
<protein>
    <recommendedName>
        <fullName evidence="3">FtsK domain-containing protein</fullName>
    </recommendedName>
</protein>
<sequence>MTTTEATTTSKNSKQKKSAGQGGPVWDWAAGHGPVTGALSATTGAFAVATTGAATGMPPTWALAVGAAGAVGHTAAGIRLKNAGRTIAARASSWLITAGWTTWATAHGPLTWQALGSLAVIGTGMATATRSTNLYEEAREEEAAAAEQRAVALELSAERRAIAEEWVERIRRVCGISVRVLAVEHWPTGTGFTLDAELPGGTTYDQISTRAAALSADAHLPHGCTAAASPGIHQGRTLIDVATVNVLETEVPYPSDYAPLSLHTGIPWGYRSNAEQIQTYLREQCALVVGPTGSGKTNMVHVILAGFARATDVLTFVIDLNAGSAGLSWVLPALNHQPAPGERPMRPGIDWLAGTVKEAHVMLDAVLRIGKQRKIAYQGLMAREDTDLLPIGPSIPQIMLVIDEGAEILTSTDKVLKELAKKILEVIRMLRAMGIRTVLTALGSTGAVLGNLMIRREAKVRVALTGGEKEGMDLGKLFPGTRGLKVDQAPYKGSGFMGTPESPAALFKCWRILPSQIREIVAATSERHPTLDAVSAKAAGDAYARRWDADRIAWMHNPQPTPTTPAAGQDEEGRRELNLSALREDRPAGEQGQEAEADRLADAFMREIDEQFGTTTEPTPKRERPQRPGLNLSALREDRPAEPESSEPSADGTDAVPPLLQQAYDAVKAAGGRMHTADLATQLGIDTTELGTELSRILRAVGVERPGKGTVRAGNGESRTGYLAETLSEAIRRYRNPQ</sequence>
<reference evidence="4" key="1">
    <citation type="submission" date="2024-05" db="EMBL/GenBank/DDBJ databases">
        <title>Whole genome shotgun sequence of Streptomyces hygroscopicus NBRC 113678.</title>
        <authorList>
            <person name="Komaki H."/>
            <person name="Tamura T."/>
        </authorList>
    </citation>
    <scope>NUCLEOTIDE SEQUENCE</scope>
    <source>
        <strain evidence="4">N11-34</strain>
    </source>
</reference>
<dbReference type="EMBL" id="BNEK01000003">
    <property type="protein sequence ID" value="GHJ27817.1"/>
    <property type="molecule type" value="Genomic_DNA"/>
</dbReference>
<accession>A0ABQ3TWW0</accession>